<keyword evidence="4" id="KW-1133">Transmembrane helix</keyword>
<evidence type="ECO:0000256" key="4">
    <source>
        <dbReference type="ARBA" id="ARBA00022989"/>
    </source>
</evidence>
<evidence type="ECO:0000256" key="2">
    <source>
        <dbReference type="ARBA" id="ARBA00022448"/>
    </source>
</evidence>
<dbReference type="PANTHER" id="PTHR48020">
    <property type="entry name" value="PROTON MYO-INOSITOL COTRANSPORTER"/>
    <property type="match status" value="1"/>
</dbReference>
<keyword evidence="6" id="KW-1185">Reference proteome</keyword>
<accession>A0ABM3IHR5</accession>
<dbReference type="Proteomes" id="UP001652623">
    <property type="component" value="Chromosome 4"/>
</dbReference>
<evidence type="ECO:0000313" key="6">
    <source>
        <dbReference type="Proteomes" id="UP001652623"/>
    </source>
</evidence>
<reference evidence="7 8" key="1">
    <citation type="submission" date="2025-05" db="UniProtKB">
        <authorList>
            <consortium name="RefSeq"/>
        </authorList>
    </citation>
    <scope>IDENTIFICATION</scope>
    <source>
        <tissue evidence="7 8">Seedling</tissue>
    </source>
</reference>
<dbReference type="Pfam" id="PF00083">
    <property type="entry name" value="Sugar_tr"/>
    <property type="match status" value="1"/>
</dbReference>
<protein>
    <submittedName>
        <fullName evidence="7 8">Uncharacterized protein LOC107415127 isoform X1</fullName>
    </submittedName>
</protein>
<evidence type="ECO:0000256" key="5">
    <source>
        <dbReference type="ARBA" id="ARBA00023136"/>
    </source>
</evidence>
<keyword evidence="3" id="KW-0812">Transmembrane</keyword>
<dbReference type="InterPro" id="IPR036259">
    <property type="entry name" value="MFS_trans_sf"/>
</dbReference>
<dbReference type="InterPro" id="IPR005828">
    <property type="entry name" value="MFS_sugar_transport-like"/>
</dbReference>
<evidence type="ECO:0000313" key="7">
    <source>
        <dbReference type="RefSeq" id="XP_048328638.1"/>
    </source>
</evidence>
<evidence type="ECO:0000256" key="1">
    <source>
        <dbReference type="ARBA" id="ARBA00004370"/>
    </source>
</evidence>
<dbReference type="RefSeq" id="XP_048328638.1">
    <property type="nucleotide sequence ID" value="XM_048472681.2"/>
</dbReference>
<sequence>MFRVLLSSREFWWFALRIRYRIFSACAVQLDDGFFYITIANELCQCPWDVEMDDLQANQLNSVSCSFCQNLPRWLFIKSDKAKAISVLCKIYEFPRLEDEIAYLSSQLEDLQQKEEVSYWDVFRRTDIRLAFLANVRLQVFRQFIGINAVSATAQNCPHGWLPSLLVGTSTFPHISCQPATNATGRALAFT</sequence>
<dbReference type="InterPro" id="IPR050814">
    <property type="entry name" value="Myo-inositol_Transporter"/>
</dbReference>
<name>A0ABM3IHR5_ZIZJJ</name>
<evidence type="ECO:0000313" key="8">
    <source>
        <dbReference type="RefSeq" id="XP_048328639.1"/>
    </source>
</evidence>
<dbReference type="RefSeq" id="XP_048328639.1">
    <property type="nucleotide sequence ID" value="XM_048472682.2"/>
</dbReference>
<dbReference type="PANTHER" id="PTHR48020:SF12">
    <property type="entry name" value="PROTON MYO-INOSITOL COTRANSPORTER"/>
    <property type="match status" value="1"/>
</dbReference>
<comment type="subcellular location">
    <subcellularLocation>
        <location evidence="1">Membrane</location>
    </subcellularLocation>
</comment>
<dbReference type="GeneID" id="107415127"/>
<evidence type="ECO:0000256" key="3">
    <source>
        <dbReference type="ARBA" id="ARBA00022692"/>
    </source>
</evidence>
<keyword evidence="2" id="KW-0813">Transport</keyword>
<keyword evidence="5" id="KW-0472">Membrane</keyword>
<dbReference type="Gene3D" id="1.20.1250.20">
    <property type="entry name" value="MFS general substrate transporter like domains"/>
    <property type="match status" value="1"/>
</dbReference>
<gene>
    <name evidence="7 8" type="primary">LOC107415127</name>
</gene>
<organism evidence="6 7">
    <name type="scientific">Ziziphus jujuba</name>
    <name type="common">Chinese jujube</name>
    <name type="synonym">Ziziphus sativa</name>
    <dbReference type="NCBI Taxonomy" id="326968"/>
    <lineage>
        <taxon>Eukaryota</taxon>
        <taxon>Viridiplantae</taxon>
        <taxon>Streptophyta</taxon>
        <taxon>Embryophyta</taxon>
        <taxon>Tracheophyta</taxon>
        <taxon>Spermatophyta</taxon>
        <taxon>Magnoliopsida</taxon>
        <taxon>eudicotyledons</taxon>
        <taxon>Gunneridae</taxon>
        <taxon>Pentapetalae</taxon>
        <taxon>rosids</taxon>
        <taxon>fabids</taxon>
        <taxon>Rosales</taxon>
        <taxon>Rhamnaceae</taxon>
        <taxon>Paliureae</taxon>
        <taxon>Ziziphus</taxon>
    </lineage>
</organism>
<proteinExistence type="predicted"/>